<keyword evidence="1" id="KW-0732">Signal</keyword>
<protein>
    <submittedName>
        <fullName evidence="2">Porin</fullName>
    </submittedName>
</protein>
<dbReference type="Pfam" id="PF14121">
    <property type="entry name" value="Porin_10"/>
    <property type="match status" value="1"/>
</dbReference>
<dbReference type="InterPro" id="IPR025631">
    <property type="entry name" value="Porin_10"/>
</dbReference>
<organism evidence="2 3">
    <name type="scientific">Mesoflavibacter profundi</name>
    <dbReference type="NCBI Taxonomy" id="2708110"/>
    <lineage>
        <taxon>Bacteria</taxon>
        <taxon>Pseudomonadati</taxon>
        <taxon>Bacteroidota</taxon>
        <taxon>Flavobacteriia</taxon>
        <taxon>Flavobacteriales</taxon>
        <taxon>Flavobacteriaceae</taxon>
        <taxon>Mesoflavibacter</taxon>
    </lineage>
</organism>
<feature type="chain" id="PRO_5046980192" evidence="1">
    <location>
        <begin position="20"/>
        <end position="655"/>
    </location>
</feature>
<gene>
    <name evidence="2" type="ORF">OOZ35_07290</name>
</gene>
<dbReference type="RefSeq" id="WP_270005389.1">
    <property type="nucleotide sequence ID" value="NZ_CAXQEU010000130.1"/>
</dbReference>
<keyword evidence="3" id="KW-1185">Reference proteome</keyword>
<evidence type="ECO:0000313" key="2">
    <source>
        <dbReference type="EMBL" id="MDA0177288.1"/>
    </source>
</evidence>
<dbReference type="Proteomes" id="UP001149142">
    <property type="component" value="Unassembled WGS sequence"/>
</dbReference>
<evidence type="ECO:0000313" key="3">
    <source>
        <dbReference type="Proteomes" id="UP001149142"/>
    </source>
</evidence>
<accession>A0ABT4RZN2</accession>
<name>A0ABT4RZN2_9FLAO</name>
<proteinExistence type="predicted"/>
<reference evidence="2" key="1">
    <citation type="submission" date="2022-11" db="EMBL/GenBank/DDBJ databases">
        <title>Refractory cell wall polysaccharides provide important carbon source for microbial heterotrophs in the hadal ocean.</title>
        <authorList>
            <person name="Zhu X."/>
        </authorList>
    </citation>
    <scope>NUCLEOTIDE SEQUENCE</scope>
    <source>
        <strain evidence="2">MTRN7</strain>
    </source>
</reference>
<comment type="caution">
    <text evidence="2">The sequence shown here is derived from an EMBL/GenBank/DDBJ whole genome shotgun (WGS) entry which is preliminary data.</text>
</comment>
<evidence type="ECO:0000256" key="1">
    <source>
        <dbReference type="SAM" id="SignalP"/>
    </source>
</evidence>
<dbReference type="EMBL" id="JAPFGC010000002">
    <property type="protein sequence ID" value="MDA0177288.1"/>
    <property type="molecule type" value="Genomic_DNA"/>
</dbReference>
<feature type="signal peptide" evidence="1">
    <location>
        <begin position="1"/>
        <end position="19"/>
    </location>
</feature>
<sequence length="655" mass="75945">MKKIIFTLILVLISSFAFGQRKLGGKGTVKTKKEDEALMDSLNFGNSNKNGKKVKFEDTEITDYLIISSARDTTYVDTTLSIKKEYKFNYLRKDEFGLMPFANVGQTYNSFTYSFNEENLVPEFGASAKHFNYLNADDVNYYHVPTPLTEIYYKTAFTQGQQLDALFTVNTSKQFNVSIAYKGMRSLGFYQNTLSSTGNLRITSSYKTKDNRYIVNMHFTSQDVLNEENGGLADDNIVFFETGDEDFTDRGVFEVNFENAEGLFLGKRFYLNHTYDLVKGNDSIQNNKIQLGHILKLEDKIYTFEQTRRNDFFGDAFRTSNLKDRTEYENLYNQVKVDYHNNIIGKLQLNASHQNYNYGYDQVLFLDSGYIPNRLKGDIVSLGAKYAKSYKGFNLQGNASINILGDFDSNSITATAGYKLNEDLNINAGISHHSVAPNFNTILYQSDYVNYNWRNNFNNIKTQTLSAKINSNKYLNLQADLSTITDYVYFSKDENEGVKPFQNNQTITYLKVKLQKEIKYRNFGLDNTVLYQQVSNSNNTLNVPQIVTRNTLYYSNHLFKKAMYLQTGVIFNYFTKYNMNAYDPLLSEFYVQNENQFGGFPRFDFFINAKIRQTRIFFKAEHFNSEFTGYNYYSAPNQPYRDFSIRFGLVWNFFM</sequence>